<name>A0A927R5G0_9BACL</name>
<comment type="caution">
    <text evidence="1">The sequence shown here is derived from an EMBL/GenBank/DDBJ whole genome shotgun (WGS) entry which is preliminary data.</text>
</comment>
<proteinExistence type="predicted"/>
<evidence type="ECO:0000313" key="2">
    <source>
        <dbReference type="Proteomes" id="UP000658225"/>
    </source>
</evidence>
<protein>
    <recommendedName>
        <fullName evidence="3">DUF2922 domain-containing protein</fullName>
    </recommendedName>
</protein>
<organism evidence="1 2">
    <name type="scientific">Sporosarcina limicola</name>
    <dbReference type="NCBI Taxonomy" id="34101"/>
    <lineage>
        <taxon>Bacteria</taxon>
        <taxon>Bacillati</taxon>
        <taxon>Bacillota</taxon>
        <taxon>Bacilli</taxon>
        <taxon>Bacillales</taxon>
        <taxon>Caryophanaceae</taxon>
        <taxon>Sporosarcina</taxon>
    </lineage>
</organism>
<accession>A0A927R5G0</accession>
<dbReference type="RefSeq" id="WP_192597673.1">
    <property type="nucleotide sequence ID" value="NZ_JADBEL010000003.1"/>
</dbReference>
<keyword evidence="2" id="KW-1185">Reference proteome</keyword>
<sequence length="72" mass="7606">MTKTLQLNFSTAAGKKIMLTVDNPRAGLTALEVNTAMQGIISAAVFEVNGLPLNEAHGARIVERNIAELVNG</sequence>
<dbReference type="Pfam" id="PF11148">
    <property type="entry name" value="DUF2922"/>
    <property type="match status" value="1"/>
</dbReference>
<gene>
    <name evidence="1" type="ORF">H4683_000948</name>
</gene>
<evidence type="ECO:0000313" key="1">
    <source>
        <dbReference type="EMBL" id="MBE1553874.1"/>
    </source>
</evidence>
<evidence type="ECO:0008006" key="3">
    <source>
        <dbReference type="Google" id="ProtNLM"/>
    </source>
</evidence>
<dbReference type="InterPro" id="IPR021321">
    <property type="entry name" value="DUF2922"/>
</dbReference>
<dbReference type="AlphaFoldDB" id="A0A927R5G0"/>
<dbReference type="Proteomes" id="UP000658225">
    <property type="component" value="Unassembled WGS sequence"/>
</dbReference>
<reference evidence="1" key="1">
    <citation type="submission" date="2020-10" db="EMBL/GenBank/DDBJ databases">
        <title>Genomic Encyclopedia of Type Strains, Phase IV (KMG-IV): sequencing the most valuable type-strain genomes for metagenomic binning, comparative biology and taxonomic classification.</title>
        <authorList>
            <person name="Goeker M."/>
        </authorList>
    </citation>
    <scope>NUCLEOTIDE SEQUENCE</scope>
    <source>
        <strain evidence="1">DSM 13886</strain>
    </source>
</reference>
<dbReference type="EMBL" id="JADBEL010000003">
    <property type="protein sequence ID" value="MBE1553874.1"/>
    <property type="molecule type" value="Genomic_DNA"/>
</dbReference>